<feature type="compositionally biased region" description="Polar residues" evidence="9">
    <location>
        <begin position="311"/>
        <end position="322"/>
    </location>
</feature>
<dbReference type="InterPro" id="IPR001357">
    <property type="entry name" value="BRCT_dom"/>
</dbReference>
<dbReference type="PANTHER" id="PTHR16466:SF6">
    <property type="entry name" value="TELOMERIC REPEAT-BINDING FACTOR 2-INTERACTING PROTEIN 1"/>
    <property type="match status" value="1"/>
</dbReference>
<feature type="compositionally biased region" description="Low complexity" evidence="9">
    <location>
        <begin position="93"/>
        <end position="105"/>
    </location>
</feature>
<dbReference type="Gene3D" id="1.10.10.60">
    <property type="entry name" value="Homeodomain-like"/>
    <property type="match status" value="1"/>
</dbReference>
<comment type="subcellular location">
    <subcellularLocation>
        <location evidence="8">Nucleus</location>
    </subcellularLocation>
    <subcellularLocation>
        <location evidence="8">Chromosome</location>
        <location evidence="8">Telomere</location>
    </subcellularLocation>
</comment>
<dbReference type="GO" id="GO:0070187">
    <property type="term" value="C:shelterin complex"/>
    <property type="evidence" value="ECO:0007669"/>
    <property type="project" value="TreeGrafter"/>
</dbReference>
<dbReference type="Gene3D" id="3.40.50.10190">
    <property type="entry name" value="BRCT domain"/>
    <property type="match status" value="1"/>
</dbReference>
<dbReference type="EMBL" id="ML991772">
    <property type="protein sequence ID" value="KAF2239514.1"/>
    <property type="molecule type" value="Genomic_DNA"/>
</dbReference>
<dbReference type="InterPro" id="IPR021661">
    <property type="entry name" value="Rap1_C"/>
</dbReference>
<comment type="subunit">
    <text evidence="8">Homodimer.</text>
</comment>
<feature type="compositionally biased region" description="Polar residues" evidence="9">
    <location>
        <begin position="465"/>
        <end position="478"/>
    </location>
</feature>
<evidence type="ECO:0000256" key="1">
    <source>
        <dbReference type="ARBA" id="ARBA00010467"/>
    </source>
</evidence>
<dbReference type="InterPro" id="IPR009057">
    <property type="entry name" value="Homeodomain-like_sf"/>
</dbReference>
<dbReference type="InterPro" id="IPR015010">
    <property type="entry name" value="TERF2IP_Myb"/>
</dbReference>
<evidence type="ECO:0000256" key="4">
    <source>
        <dbReference type="ARBA" id="ARBA00023015"/>
    </source>
</evidence>
<dbReference type="OrthoDB" id="435460at2759"/>
<keyword evidence="4" id="KW-0805">Transcription regulation</keyword>
<protein>
    <recommendedName>
        <fullName evidence="8">DNA-binding protein RAP1</fullName>
    </recommendedName>
</protein>
<dbReference type="AlphaFoldDB" id="A0A6A6HN07"/>
<feature type="region of interest" description="Disordered" evidence="9">
    <location>
        <begin position="84"/>
        <end position="114"/>
    </location>
</feature>
<dbReference type="SUPFAM" id="SSF52113">
    <property type="entry name" value="BRCT domain"/>
    <property type="match status" value="1"/>
</dbReference>
<evidence type="ECO:0000256" key="6">
    <source>
        <dbReference type="ARBA" id="ARBA00023163"/>
    </source>
</evidence>
<feature type="compositionally biased region" description="Polar residues" evidence="9">
    <location>
        <begin position="289"/>
        <end position="301"/>
    </location>
</feature>
<proteinExistence type="inferred from homology"/>
<comment type="function">
    <text evidence="8">Involved in the regulation of telomere length, clustering and has a specific role in telomere position effect (TPE).</text>
</comment>
<keyword evidence="2 8" id="KW-0158">Chromosome</keyword>
<dbReference type="Gene3D" id="1.10.10.2170">
    <property type="match status" value="1"/>
</dbReference>
<dbReference type="Pfam" id="PF16589">
    <property type="entry name" value="BRCT_2"/>
    <property type="match status" value="1"/>
</dbReference>
<evidence type="ECO:0000256" key="8">
    <source>
        <dbReference type="RuleBase" id="RU367107"/>
    </source>
</evidence>
<organism evidence="11 12">
    <name type="scientific">Viridothelium virens</name>
    <name type="common">Speckled blister lichen</name>
    <name type="synonym">Trypethelium virens</name>
    <dbReference type="NCBI Taxonomy" id="1048519"/>
    <lineage>
        <taxon>Eukaryota</taxon>
        <taxon>Fungi</taxon>
        <taxon>Dikarya</taxon>
        <taxon>Ascomycota</taxon>
        <taxon>Pezizomycotina</taxon>
        <taxon>Dothideomycetes</taxon>
        <taxon>Dothideomycetes incertae sedis</taxon>
        <taxon>Trypetheliales</taxon>
        <taxon>Trypetheliaceae</taxon>
        <taxon>Viridothelium</taxon>
    </lineage>
</organism>
<feature type="compositionally biased region" description="Basic and acidic residues" evidence="9">
    <location>
        <begin position="355"/>
        <end position="364"/>
    </location>
</feature>
<feature type="domain" description="BRCT" evidence="10">
    <location>
        <begin position="11"/>
        <end position="90"/>
    </location>
</feature>
<feature type="compositionally biased region" description="Polar residues" evidence="9">
    <location>
        <begin position="549"/>
        <end position="559"/>
    </location>
</feature>
<gene>
    <name evidence="11" type="ORF">EV356DRAFT_513822</name>
</gene>
<accession>A0A6A6HN07</accession>
<comment type="similarity">
    <text evidence="1 8">Belongs to the RAP1 family.</text>
</comment>
<keyword evidence="3 8" id="KW-0779">Telomere</keyword>
<keyword evidence="5" id="KW-0010">Activator</keyword>
<dbReference type="InterPro" id="IPR038104">
    <property type="entry name" value="Rap1_C_sf"/>
</dbReference>
<keyword evidence="7 8" id="KW-0539">Nucleus</keyword>
<dbReference type="Pfam" id="PF11626">
    <property type="entry name" value="Rap1_C"/>
    <property type="match status" value="1"/>
</dbReference>
<evidence type="ECO:0000256" key="5">
    <source>
        <dbReference type="ARBA" id="ARBA00023159"/>
    </source>
</evidence>
<dbReference type="PROSITE" id="PS50172">
    <property type="entry name" value="BRCT"/>
    <property type="match status" value="1"/>
</dbReference>
<feature type="compositionally biased region" description="Basic and acidic residues" evidence="9">
    <location>
        <begin position="564"/>
        <end position="580"/>
    </location>
</feature>
<dbReference type="PANTHER" id="PTHR16466">
    <property type="entry name" value="TELOMERE REPEAT-BINDING FACTOR 2-INTERACTING PROTEIN 1"/>
    <property type="match status" value="1"/>
</dbReference>
<keyword evidence="6" id="KW-0804">Transcription</keyword>
<evidence type="ECO:0000256" key="3">
    <source>
        <dbReference type="ARBA" id="ARBA00022895"/>
    </source>
</evidence>
<dbReference type="GO" id="GO:0010833">
    <property type="term" value="P:telomere maintenance via telomere lengthening"/>
    <property type="evidence" value="ECO:0007669"/>
    <property type="project" value="UniProtKB-UniRule"/>
</dbReference>
<evidence type="ECO:0000313" key="12">
    <source>
        <dbReference type="Proteomes" id="UP000800092"/>
    </source>
</evidence>
<evidence type="ECO:0000256" key="9">
    <source>
        <dbReference type="SAM" id="MobiDB-lite"/>
    </source>
</evidence>
<feature type="compositionally biased region" description="Acidic residues" evidence="9">
    <location>
        <begin position="646"/>
        <end position="665"/>
    </location>
</feature>
<feature type="region of interest" description="Disordered" evidence="9">
    <location>
        <begin position="165"/>
        <end position="215"/>
    </location>
</feature>
<dbReference type="SUPFAM" id="SSF46689">
    <property type="entry name" value="Homeodomain-like"/>
    <property type="match status" value="1"/>
</dbReference>
<feature type="compositionally biased region" description="Basic and acidic residues" evidence="9">
    <location>
        <begin position="323"/>
        <end position="339"/>
    </location>
</feature>
<dbReference type="CDD" id="cd11655">
    <property type="entry name" value="rap1_myb-like"/>
    <property type="match status" value="1"/>
</dbReference>
<evidence type="ECO:0000313" key="11">
    <source>
        <dbReference type="EMBL" id="KAF2239514.1"/>
    </source>
</evidence>
<keyword evidence="12" id="KW-1185">Reference proteome</keyword>
<dbReference type="InterPro" id="IPR039595">
    <property type="entry name" value="TE2IP/Rap1"/>
</dbReference>
<feature type="compositionally biased region" description="Polar residues" evidence="9">
    <location>
        <begin position="522"/>
        <end position="536"/>
    </location>
</feature>
<feature type="compositionally biased region" description="Polar residues" evidence="9">
    <location>
        <begin position="408"/>
        <end position="420"/>
    </location>
</feature>
<evidence type="ECO:0000256" key="7">
    <source>
        <dbReference type="ARBA" id="ARBA00023242"/>
    </source>
</evidence>
<evidence type="ECO:0000259" key="10">
    <source>
        <dbReference type="PROSITE" id="PS50172"/>
    </source>
</evidence>
<evidence type="ECO:0000256" key="2">
    <source>
        <dbReference type="ARBA" id="ARBA00022454"/>
    </source>
</evidence>
<name>A0A6A6HN07_VIRVR</name>
<dbReference type="GO" id="GO:0042162">
    <property type="term" value="F:telomeric DNA binding"/>
    <property type="evidence" value="ECO:0007669"/>
    <property type="project" value="TreeGrafter"/>
</dbReference>
<dbReference type="Proteomes" id="UP000800092">
    <property type="component" value="Unassembled WGS sequence"/>
</dbReference>
<feature type="region of interest" description="Disordered" evidence="9">
    <location>
        <begin position="761"/>
        <end position="786"/>
    </location>
</feature>
<dbReference type="GO" id="GO:0031848">
    <property type="term" value="P:protection from non-homologous end joining at telomere"/>
    <property type="evidence" value="ECO:0007669"/>
    <property type="project" value="TreeGrafter"/>
</dbReference>
<dbReference type="Pfam" id="PF08914">
    <property type="entry name" value="Myb_Rap1"/>
    <property type="match status" value="1"/>
</dbReference>
<sequence length="892" mass="99455">MSSTELIKAAGSSTIFQGLRFWVAQRCPTRSEYARVIEYLGGEVVPLEKQADYRIVDHLRKDNPEGSLSYQWIEQSCKKGKLEPEKDYLQGPSRSATRTTSSIRSGKSGRTPFTTEDDRVLRNWVEDWERRGAKALGNEIYKALERENPRHPWQAWRDRYVKYVQKSPHKPQSNPTPPTPPLENNISEKKVKNSSNEEPTEKSIRQVDEPSRVAGEDKYEDFTQGEFEELLEQAPGISMMKAQTYISEVWVDLEKDHPEHTARRWRSFYEDEVHPVYMEQKKQHAESQPAKSTTEALTYQEQGEKPRMTELNATNAALTQTDNESHTSPEHRGSSELRRSSTRATSNGSREVDEEMGHIDDGTRDGIPIHTGQAHGSPVRKRLPSDEAEGVSDQGEHTTPAHKKKRLQSPQPSFRDSSPPNLLKSDVPSSFPALVKPRVTNLSSDEEDGHAHEASEDEAEEIPPSDNNIAIDNATESADSVEPSPDGMPRDSTRQTSKGKMPRERYSTTSEARQTSDEGNESADSQSSFDPVTSSAIARAMTGKVPKSGSHSTQNTPHTPSRMRRSEQARSTFDRLRNESENSSDLPTEFITPTKLRGHGNGEAGPSRSSHHIAQKSDSLAAEARQMPEPSGALSALSDKNGAIVEENDNQTVDEDDLDGLNDEGDSIHEGRLSEEAETQAFFDAPTQQPDIDFLDPDGGVDELDNFASNSHSNCYDSEDQKVAADLDTAPKARLRQETVETQALFDADTLDEADLRIPSPETSFIQGAPPSSLPSQHPEQRHDPQSDMAELREWMRDLVGAGHDYNQVVRALQATCLDTGLALQILPGLESGESIPENMMGVWTAQDDEHLEGSDGRLLKRLSKKHGDHLMTERREFLRDWRLGTDAASNT</sequence>
<feature type="compositionally biased region" description="Basic and acidic residues" evidence="9">
    <location>
        <begin position="199"/>
        <end position="215"/>
    </location>
</feature>
<dbReference type="InterPro" id="IPR036420">
    <property type="entry name" value="BRCT_dom_sf"/>
</dbReference>
<feature type="region of interest" description="Disordered" evidence="9">
    <location>
        <begin position="280"/>
        <end position="671"/>
    </location>
</feature>
<reference evidence="11" key="1">
    <citation type="journal article" date="2020" name="Stud. Mycol.">
        <title>101 Dothideomycetes genomes: a test case for predicting lifestyles and emergence of pathogens.</title>
        <authorList>
            <person name="Haridas S."/>
            <person name="Albert R."/>
            <person name="Binder M."/>
            <person name="Bloem J."/>
            <person name="Labutti K."/>
            <person name="Salamov A."/>
            <person name="Andreopoulos B."/>
            <person name="Baker S."/>
            <person name="Barry K."/>
            <person name="Bills G."/>
            <person name="Bluhm B."/>
            <person name="Cannon C."/>
            <person name="Castanera R."/>
            <person name="Culley D."/>
            <person name="Daum C."/>
            <person name="Ezra D."/>
            <person name="Gonzalez J."/>
            <person name="Henrissat B."/>
            <person name="Kuo A."/>
            <person name="Liang C."/>
            <person name="Lipzen A."/>
            <person name="Lutzoni F."/>
            <person name="Magnuson J."/>
            <person name="Mondo S."/>
            <person name="Nolan M."/>
            <person name="Ohm R."/>
            <person name="Pangilinan J."/>
            <person name="Park H.-J."/>
            <person name="Ramirez L."/>
            <person name="Alfaro M."/>
            <person name="Sun H."/>
            <person name="Tritt A."/>
            <person name="Yoshinaga Y."/>
            <person name="Zwiers L.-H."/>
            <person name="Turgeon B."/>
            <person name="Goodwin S."/>
            <person name="Spatafora J."/>
            <person name="Crous P."/>
            <person name="Grigoriev I."/>
        </authorList>
    </citation>
    <scope>NUCLEOTIDE SEQUENCE</scope>
    <source>
        <strain evidence="11">Tuck. ex Michener</strain>
    </source>
</reference>